<keyword evidence="12" id="KW-1185">Reference proteome</keyword>
<feature type="compositionally biased region" description="Polar residues" evidence="8">
    <location>
        <begin position="605"/>
        <end position="621"/>
    </location>
</feature>
<dbReference type="SUPFAM" id="SSF57667">
    <property type="entry name" value="beta-beta-alpha zinc fingers"/>
    <property type="match status" value="1"/>
</dbReference>
<dbReference type="InterPro" id="IPR036236">
    <property type="entry name" value="Znf_C2H2_sf"/>
</dbReference>
<dbReference type="Pfam" id="PF04082">
    <property type="entry name" value="Fungal_trans"/>
    <property type="match status" value="1"/>
</dbReference>
<evidence type="ECO:0000313" key="10">
    <source>
        <dbReference type="EMBL" id="KLU92166.1"/>
    </source>
</evidence>
<evidence type="ECO:0000256" key="4">
    <source>
        <dbReference type="ARBA" id="ARBA00022771"/>
    </source>
</evidence>
<evidence type="ECO:0000256" key="2">
    <source>
        <dbReference type="ARBA" id="ARBA00022723"/>
    </source>
</evidence>
<dbReference type="GO" id="GO:0000978">
    <property type="term" value="F:RNA polymerase II cis-regulatory region sequence-specific DNA binding"/>
    <property type="evidence" value="ECO:0007669"/>
    <property type="project" value="InterPro"/>
</dbReference>
<feature type="compositionally biased region" description="Gly residues" evidence="8">
    <location>
        <begin position="176"/>
        <end position="191"/>
    </location>
</feature>
<dbReference type="GO" id="GO:0000785">
    <property type="term" value="C:chromatin"/>
    <property type="evidence" value="ECO:0007669"/>
    <property type="project" value="TreeGrafter"/>
</dbReference>
<evidence type="ECO:0000256" key="5">
    <source>
        <dbReference type="ARBA" id="ARBA00022833"/>
    </source>
</evidence>
<evidence type="ECO:0000256" key="8">
    <source>
        <dbReference type="SAM" id="MobiDB-lite"/>
    </source>
</evidence>
<dbReference type="eggNOG" id="KOG1721">
    <property type="taxonomic scope" value="Eukaryota"/>
</dbReference>
<dbReference type="PANTHER" id="PTHR40626">
    <property type="entry name" value="MIP31509P"/>
    <property type="match status" value="1"/>
</dbReference>
<feature type="compositionally biased region" description="Low complexity" evidence="8">
    <location>
        <begin position="400"/>
        <end position="417"/>
    </location>
</feature>
<evidence type="ECO:0000256" key="1">
    <source>
        <dbReference type="ARBA" id="ARBA00004123"/>
    </source>
</evidence>
<dbReference type="STRING" id="644358.A0A0C4EEE0"/>
<gene>
    <name evidence="10" type="ORF">MAPG_11112</name>
</gene>
<dbReference type="OrthoDB" id="6077919at2759"/>
<comment type="subcellular location">
    <subcellularLocation>
        <location evidence="1">Nucleus</location>
    </subcellularLocation>
</comment>
<protein>
    <recommendedName>
        <fullName evidence="9">C2H2-type domain-containing protein</fullName>
    </recommendedName>
</protein>
<feature type="compositionally biased region" description="Low complexity" evidence="8">
    <location>
        <begin position="329"/>
        <end position="350"/>
    </location>
</feature>
<dbReference type="InterPro" id="IPR051059">
    <property type="entry name" value="VerF-like"/>
</dbReference>
<feature type="compositionally biased region" description="Polar residues" evidence="8">
    <location>
        <begin position="489"/>
        <end position="499"/>
    </location>
</feature>
<keyword evidence="4 7" id="KW-0863">Zinc-finger</keyword>
<dbReference type="EMBL" id="GL876979">
    <property type="protein sequence ID" value="KLU92166.1"/>
    <property type="molecule type" value="Genomic_DNA"/>
</dbReference>
<evidence type="ECO:0000313" key="11">
    <source>
        <dbReference type="EnsemblFungi" id="MAPG_11112T0"/>
    </source>
</evidence>
<reference evidence="11" key="4">
    <citation type="journal article" date="2015" name="G3 (Bethesda)">
        <title>Genome sequences of three phytopathogenic species of the Magnaporthaceae family of fungi.</title>
        <authorList>
            <person name="Okagaki L.H."/>
            <person name="Nunes C.C."/>
            <person name="Sailsbery J."/>
            <person name="Clay B."/>
            <person name="Brown D."/>
            <person name="John T."/>
            <person name="Oh Y."/>
            <person name="Young N."/>
            <person name="Fitzgerald M."/>
            <person name="Haas B.J."/>
            <person name="Zeng Q."/>
            <person name="Young S."/>
            <person name="Adiconis X."/>
            <person name="Fan L."/>
            <person name="Levin J.Z."/>
            <person name="Mitchell T.K."/>
            <person name="Okubara P.A."/>
            <person name="Farman M.L."/>
            <person name="Kohn L.M."/>
            <person name="Birren B."/>
            <person name="Ma L.-J."/>
            <person name="Dean R.A."/>
        </authorList>
    </citation>
    <scope>NUCLEOTIDE SEQUENCE</scope>
    <source>
        <strain evidence="11">ATCC 64411 / 73-15</strain>
    </source>
</reference>
<evidence type="ECO:0000256" key="6">
    <source>
        <dbReference type="ARBA" id="ARBA00023242"/>
    </source>
</evidence>
<feature type="region of interest" description="Disordered" evidence="8">
    <location>
        <begin position="963"/>
        <end position="986"/>
    </location>
</feature>
<keyword evidence="2" id="KW-0479">Metal-binding</keyword>
<dbReference type="PROSITE" id="PS00028">
    <property type="entry name" value="ZINC_FINGER_C2H2_1"/>
    <property type="match status" value="1"/>
</dbReference>
<keyword evidence="5" id="KW-0862">Zinc</keyword>
<dbReference type="EnsemblFungi" id="MAPG_11112T0">
    <property type="protein sequence ID" value="MAPG_11112T0"/>
    <property type="gene ID" value="MAPG_11112"/>
</dbReference>
<feature type="domain" description="C2H2-type" evidence="9">
    <location>
        <begin position="268"/>
        <end position="299"/>
    </location>
</feature>
<reference evidence="10" key="1">
    <citation type="submission" date="2010-05" db="EMBL/GenBank/DDBJ databases">
        <title>The Genome Sequence of Magnaporthe poae strain ATCC 64411.</title>
        <authorList>
            <consortium name="The Broad Institute Genome Sequencing Platform"/>
            <consortium name="Broad Institute Genome Sequencing Center for Infectious Disease"/>
            <person name="Ma L.-J."/>
            <person name="Dead R."/>
            <person name="Young S."/>
            <person name="Zeng Q."/>
            <person name="Koehrsen M."/>
            <person name="Alvarado L."/>
            <person name="Berlin A."/>
            <person name="Chapman S.B."/>
            <person name="Chen Z."/>
            <person name="Freedman E."/>
            <person name="Gellesch M."/>
            <person name="Goldberg J."/>
            <person name="Griggs A."/>
            <person name="Gujja S."/>
            <person name="Heilman E.R."/>
            <person name="Heiman D."/>
            <person name="Hepburn T."/>
            <person name="Howarth C."/>
            <person name="Jen D."/>
            <person name="Larson L."/>
            <person name="Mehta T."/>
            <person name="Neiman D."/>
            <person name="Pearson M."/>
            <person name="Roberts A."/>
            <person name="Saif S."/>
            <person name="Shea T."/>
            <person name="Shenoy N."/>
            <person name="Sisk P."/>
            <person name="Stolte C."/>
            <person name="Sykes S."/>
            <person name="Walk T."/>
            <person name="White J."/>
            <person name="Yandava C."/>
            <person name="Haas B."/>
            <person name="Nusbaum C."/>
            <person name="Birren B."/>
        </authorList>
    </citation>
    <scope>NUCLEOTIDE SEQUENCE</scope>
    <source>
        <strain evidence="10">ATCC 64411</strain>
    </source>
</reference>
<evidence type="ECO:0000259" key="9">
    <source>
        <dbReference type="PROSITE" id="PS50157"/>
    </source>
</evidence>
<reference evidence="10" key="3">
    <citation type="submission" date="2011-03" db="EMBL/GenBank/DDBJ databases">
        <title>Annotation of Magnaporthe poae ATCC 64411.</title>
        <authorList>
            <person name="Ma L.-J."/>
            <person name="Dead R."/>
            <person name="Young S.K."/>
            <person name="Zeng Q."/>
            <person name="Gargeya S."/>
            <person name="Fitzgerald M."/>
            <person name="Haas B."/>
            <person name="Abouelleil A."/>
            <person name="Alvarado L."/>
            <person name="Arachchi H.M."/>
            <person name="Berlin A."/>
            <person name="Brown A."/>
            <person name="Chapman S.B."/>
            <person name="Chen Z."/>
            <person name="Dunbar C."/>
            <person name="Freedman E."/>
            <person name="Gearin G."/>
            <person name="Gellesch M."/>
            <person name="Goldberg J."/>
            <person name="Griggs A."/>
            <person name="Gujja S."/>
            <person name="Heiman D."/>
            <person name="Howarth C."/>
            <person name="Larson L."/>
            <person name="Lui A."/>
            <person name="MacDonald P.J.P."/>
            <person name="Mehta T."/>
            <person name="Montmayeur A."/>
            <person name="Murphy C."/>
            <person name="Neiman D."/>
            <person name="Pearson M."/>
            <person name="Priest M."/>
            <person name="Roberts A."/>
            <person name="Saif S."/>
            <person name="Shea T."/>
            <person name="Shenoy N."/>
            <person name="Sisk P."/>
            <person name="Stolte C."/>
            <person name="Sykes S."/>
            <person name="Yandava C."/>
            <person name="Wortman J."/>
            <person name="Nusbaum C."/>
            <person name="Birren B."/>
        </authorList>
    </citation>
    <scope>NUCLEOTIDE SEQUENCE</scope>
    <source>
        <strain evidence="10">ATCC 64411</strain>
    </source>
</reference>
<reference evidence="11" key="5">
    <citation type="submission" date="2015-06" db="UniProtKB">
        <authorList>
            <consortium name="EnsemblFungi"/>
        </authorList>
    </citation>
    <scope>IDENTIFICATION</scope>
    <source>
        <strain evidence="11">ATCC 64411</strain>
    </source>
</reference>
<dbReference type="GO" id="GO:0008270">
    <property type="term" value="F:zinc ion binding"/>
    <property type="evidence" value="ECO:0007669"/>
    <property type="project" value="UniProtKB-KW"/>
</dbReference>
<reference evidence="12" key="2">
    <citation type="submission" date="2010-05" db="EMBL/GenBank/DDBJ databases">
        <title>The genome sequence of Magnaporthe poae strain ATCC 64411.</title>
        <authorList>
            <person name="Ma L.-J."/>
            <person name="Dead R."/>
            <person name="Young S."/>
            <person name="Zeng Q."/>
            <person name="Koehrsen M."/>
            <person name="Alvarado L."/>
            <person name="Berlin A."/>
            <person name="Chapman S.B."/>
            <person name="Chen Z."/>
            <person name="Freedman E."/>
            <person name="Gellesch M."/>
            <person name="Goldberg J."/>
            <person name="Griggs A."/>
            <person name="Gujja S."/>
            <person name="Heilman E.R."/>
            <person name="Heiman D."/>
            <person name="Hepburn T."/>
            <person name="Howarth C."/>
            <person name="Jen D."/>
            <person name="Larson L."/>
            <person name="Mehta T."/>
            <person name="Neiman D."/>
            <person name="Pearson M."/>
            <person name="Roberts A."/>
            <person name="Saif S."/>
            <person name="Shea T."/>
            <person name="Shenoy N."/>
            <person name="Sisk P."/>
            <person name="Stolte C."/>
            <person name="Sykes S."/>
            <person name="Walk T."/>
            <person name="White J."/>
            <person name="Yandava C."/>
            <person name="Haas B."/>
            <person name="Nusbaum C."/>
            <person name="Birren B."/>
        </authorList>
    </citation>
    <scope>NUCLEOTIDE SEQUENCE [LARGE SCALE GENOMIC DNA]</scope>
    <source>
        <strain evidence="12">ATCC 64411 / 73-15</strain>
    </source>
</reference>
<dbReference type="GO" id="GO:0005634">
    <property type="term" value="C:nucleus"/>
    <property type="evidence" value="ECO:0007669"/>
    <property type="project" value="UniProtKB-SubCell"/>
</dbReference>
<dbReference type="InterPro" id="IPR013087">
    <property type="entry name" value="Znf_C2H2_type"/>
</dbReference>
<feature type="compositionally biased region" description="Low complexity" evidence="8">
    <location>
        <begin position="59"/>
        <end position="76"/>
    </location>
</feature>
<feature type="compositionally biased region" description="Low complexity" evidence="8">
    <location>
        <begin position="97"/>
        <end position="121"/>
    </location>
</feature>
<feature type="region of interest" description="Disordered" evidence="8">
    <location>
        <begin position="469"/>
        <end position="501"/>
    </location>
</feature>
<feature type="region of interest" description="Disordered" evidence="8">
    <location>
        <begin position="288"/>
        <end position="427"/>
    </location>
</feature>
<keyword evidence="6" id="KW-0539">Nucleus</keyword>
<name>A0A0C4EEE0_MAGP6</name>
<feature type="compositionally biased region" description="Low complexity" evidence="8">
    <location>
        <begin position="595"/>
        <end position="604"/>
    </location>
</feature>
<feature type="compositionally biased region" description="Basic and acidic residues" evidence="8">
    <location>
        <begin position="11"/>
        <end position="23"/>
    </location>
</feature>
<feature type="region of interest" description="Disordered" evidence="8">
    <location>
        <begin position="1"/>
        <end position="213"/>
    </location>
</feature>
<dbReference type="PROSITE" id="PS50157">
    <property type="entry name" value="ZINC_FINGER_C2H2_2"/>
    <property type="match status" value="1"/>
</dbReference>
<dbReference type="PANTHER" id="PTHR40626:SF30">
    <property type="entry name" value="FINGER DOMAIN PROTEIN, PUTATIVE (AFU_ORTHOLOGUE AFUA_4G13600)-RELATED"/>
    <property type="match status" value="1"/>
</dbReference>
<dbReference type="SMART" id="SM00355">
    <property type="entry name" value="ZnF_C2H2"/>
    <property type="match status" value="2"/>
</dbReference>
<dbReference type="OMA" id="WGIYVCS"/>
<dbReference type="GO" id="GO:0006351">
    <property type="term" value="P:DNA-templated transcription"/>
    <property type="evidence" value="ECO:0007669"/>
    <property type="project" value="InterPro"/>
</dbReference>
<feature type="compositionally biased region" description="Low complexity" evidence="8">
    <location>
        <begin position="967"/>
        <end position="980"/>
    </location>
</feature>
<evidence type="ECO:0000256" key="3">
    <source>
        <dbReference type="ARBA" id="ARBA00022737"/>
    </source>
</evidence>
<dbReference type="Proteomes" id="UP000011715">
    <property type="component" value="Unassembled WGS sequence"/>
</dbReference>
<dbReference type="VEuPathDB" id="FungiDB:MAPG_11112"/>
<dbReference type="AlphaFoldDB" id="A0A0C4EEE0"/>
<dbReference type="GO" id="GO:0000981">
    <property type="term" value="F:DNA-binding transcription factor activity, RNA polymerase II-specific"/>
    <property type="evidence" value="ECO:0007669"/>
    <property type="project" value="InterPro"/>
</dbReference>
<evidence type="ECO:0000313" key="12">
    <source>
        <dbReference type="Proteomes" id="UP000011715"/>
    </source>
</evidence>
<evidence type="ECO:0000256" key="7">
    <source>
        <dbReference type="PROSITE-ProRule" id="PRU00042"/>
    </source>
</evidence>
<feature type="compositionally biased region" description="Low complexity" evidence="8">
    <location>
        <begin position="472"/>
        <end position="483"/>
    </location>
</feature>
<proteinExistence type="predicted"/>
<keyword evidence="3" id="KW-0677">Repeat</keyword>
<feature type="region of interest" description="Disordered" evidence="8">
    <location>
        <begin position="595"/>
        <end position="626"/>
    </location>
</feature>
<organism evidence="11 12">
    <name type="scientific">Magnaporthiopsis poae (strain ATCC 64411 / 73-15)</name>
    <name type="common">Kentucky bluegrass fungus</name>
    <name type="synonym">Magnaporthe poae</name>
    <dbReference type="NCBI Taxonomy" id="644358"/>
    <lineage>
        <taxon>Eukaryota</taxon>
        <taxon>Fungi</taxon>
        <taxon>Dikarya</taxon>
        <taxon>Ascomycota</taxon>
        <taxon>Pezizomycotina</taxon>
        <taxon>Sordariomycetes</taxon>
        <taxon>Sordariomycetidae</taxon>
        <taxon>Magnaporthales</taxon>
        <taxon>Magnaporthaceae</taxon>
        <taxon>Magnaporthiopsis</taxon>
    </lineage>
</organism>
<dbReference type="InterPro" id="IPR007219">
    <property type="entry name" value="XnlR_reg_dom"/>
</dbReference>
<sequence length="1238" mass="132154">MASLKFIMDMEVDHPDQPTHETIRAPASFATPSTSRAPGSPAHQGHAPTPGQDHHDTYNNNNDNNDNNNNNNNNNNTDGHRSSNNKEANPSYPPRPSTAAPTTTTSAPDAPASVAASSLLSRTRHAGSPLEDAPRSPGATSSTSRHAHPRCRSTTSPDSMDRHSYPPPTPMSAIGGAAGVGGVPAGRGGTSRRGCIPGGMSQLSHPTRPMPPHMPAESPIRLTPITGRVSRAKKGQPVHICDVCRPPKTFTRAEHLRRHQLSHRTPGFACEWPGCDRAFHRHDLLVRHQQKHEHEGDGPSSQSRDHRTAPSPSRHEGLQQRHPGGVHISGPVSGVGTSTSASSGDAPSTPNILQPMGSSAGDMAMPGTSPHTIGGGYRDNRSSSSRQPHDPYDNGEFVLSTSTSGSTNPVPSSVPTPAALGHPGYEHHQPRGHMNLWVVTQGLSDPSVHIQDGAIPDLISTTDVSISSPWASSTDSTYSTTPSEARAHPQTTWIPSSGSPRHRWLSPYPAASEPLTTTPYLFPPSPHPLVSSHQGYPGHSVSQTHYGMIDATMGGAYSAAEDLSQGLHHPVMGADSGSSAAITHGSVGPRGSISLSSVGSPSPVTASASQAGPLITPTTSLPADRISMPGMGRHKELIITDASGMGMPVSMGGGVSLLGSGTYDMGGGDNSPGGGGFLPSQGLGGVGGCISGPLLASSPLAKGVRNMIPTYLETYWSHHGTAYPIAHRRMCEESGDNVLRCAMAAVGSQLLDSKEDRNKGIILHDHVVQELKLIAQWNLPIMQAIILCEYFARFRGRKPVTRPSKRFESLYSRAIHRLSSVFEHAYTAQSSPHLTTDQRWRAWLDAEAHRRLLNACFSLDIHTSIYHEHHRSRDFNLSEPGRVPPIPLIGRSRDLWNAQSAEEWDAILNEDPDAGIPLFIPHPDQLRPMIPEEGSTSGCHGIPLNTFDRLAILDFEASRLPRRTVAGSSPSSSDGGSPTPIADDNRRAEGGWNVLEASSSAGSTGLDPANGANPDLAPLGVEARISYLFPGCPVANTYLALHHTPLHDLLAVCGDNCMRSQKTLASKSITNNQKLIRLWVEQGQVVPASPGLNKSVVKATMYAARALLDFFGPEACLDVGEGSFGAIMCKISDYWAMYVCALICWSSGHRPAREGEQIGSDVAASDGEAFEWLRSAAHAQPDDANAWARVWASRGAIGVVSLVRRRLELDLNGARSRLYSDAVAVLKGIEERANWMWF</sequence>
<accession>A0A0C4EEE0</accession>
<dbReference type="Gene3D" id="3.30.160.60">
    <property type="entry name" value="Classic Zinc Finger"/>
    <property type="match status" value="1"/>
</dbReference>
<feature type="compositionally biased region" description="Basic and acidic residues" evidence="8">
    <location>
        <begin position="288"/>
        <end position="319"/>
    </location>
</feature>
<dbReference type="EMBL" id="ADBL01002732">
    <property type="status" value="NOT_ANNOTATED_CDS"/>
    <property type="molecule type" value="Genomic_DNA"/>
</dbReference>